<dbReference type="InterPro" id="IPR050188">
    <property type="entry name" value="RluA_PseudoU_synthase"/>
</dbReference>
<evidence type="ECO:0000259" key="3">
    <source>
        <dbReference type="Pfam" id="PF00849"/>
    </source>
</evidence>
<feature type="domain" description="Pseudouridine synthase RsuA/RluA-like" evidence="3">
    <location>
        <begin position="214"/>
        <end position="379"/>
    </location>
</feature>
<dbReference type="Proteomes" id="UP001295423">
    <property type="component" value="Unassembled WGS sequence"/>
</dbReference>
<dbReference type="Pfam" id="PF00849">
    <property type="entry name" value="PseudoU_synth_2"/>
    <property type="match status" value="1"/>
</dbReference>
<dbReference type="AlphaFoldDB" id="A0AAD2CH26"/>
<evidence type="ECO:0000313" key="4">
    <source>
        <dbReference type="EMBL" id="CAJ1917298.1"/>
    </source>
</evidence>
<organism evidence="4 5">
    <name type="scientific">Cylindrotheca closterium</name>
    <dbReference type="NCBI Taxonomy" id="2856"/>
    <lineage>
        <taxon>Eukaryota</taxon>
        <taxon>Sar</taxon>
        <taxon>Stramenopiles</taxon>
        <taxon>Ochrophyta</taxon>
        <taxon>Bacillariophyta</taxon>
        <taxon>Bacillariophyceae</taxon>
        <taxon>Bacillariophycidae</taxon>
        <taxon>Bacillariales</taxon>
        <taxon>Bacillariaceae</taxon>
        <taxon>Cylindrotheca</taxon>
    </lineage>
</organism>
<dbReference type="SUPFAM" id="SSF55120">
    <property type="entry name" value="Pseudouridine synthase"/>
    <property type="match status" value="1"/>
</dbReference>
<dbReference type="InterPro" id="IPR020103">
    <property type="entry name" value="PsdUridine_synth_cat_dom_sf"/>
</dbReference>
<comment type="similarity">
    <text evidence="1">Belongs to the pseudouridine synthase RluA family.</text>
</comment>
<comment type="caution">
    <text evidence="4">The sequence shown here is derived from an EMBL/GenBank/DDBJ whole genome shotgun (WGS) entry which is preliminary data.</text>
</comment>
<protein>
    <recommendedName>
        <fullName evidence="3">Pseudouridine synthase RsuA/RluA-like domain-containing protein</fullName>
    </recommendedName>
</protein>
<dbReference type="EMBL" id="CAKOGP040000001">
    <property type="protein sequence ID" value="CAJ1917298.1"/>
    <property type="molecule type" value="Genomic_DNA"/>
</dbReference>
<dbReference type="PANTHER" id="PTHR21600:SF87">
    <property type="entry name" value="RNA PSEUDOURIDYLATE SYNTHASE DOMAIN-CONTAINING PROTEIN 1"/>
    <property type="match status" value="1"/>
</dbReference>
<evidence type="ECO:0000313" key="5">
    <source>
        <dbReference type="Proteomes" id="UP001295423"/>
    </source>
</evidence>
<dbReference type="GO" id="GO:0009982">
    <property type="term" value="F:pseudouridine synthase activity"/>
    <property type="evidence" value="ECO:0007669"/>
    <property type="project" value="InterPro"/>
</dbReference>
<feature type="chain" id="PRO_5042057205" description="Pseudouridine synthase RsuA/RluA-like domain-containing protein" evidence="2">
    <location>
        <begin position="17"/>
        <end position="491"/>
    </location>
</feature>
<dbReference type="InterPro" id="IPR006145">
    <property type="entry name" value="PsdUridine_synth_RsuA/RluA"/>
</dbReference>
<feature type="signal peptide" evidence="2">
    <location>
        <begin position="1"/>
        <end position="16"/>
    </location>
</feature>
<dbReference type="Gene3D" id="3.30.2350.10">
    <property type="entry name" value="Pseudouridine synthase"/>
    <property type="match status" value="1"/>
</dbReference>
<keyword evidence="5" id="KW-1185">Reference proteome</keyword>
<dbReference type="GO" id="GO:0003723">
    <property type="term" value="F:RNA binding"/>
    <property type="evidence" value="ECO:0007669"/>
    <property type="project" value="InterPro"/>
</dbReference>
<gene>
    <name evidence="4" type="ORF">CYCCA115_LOCUS777</name>
</gene>
<dbReference type="PANTHER" id="PTHR21600">
    <property type="entry name" value="MITOCHONDRIAL RNA PSEUDOURIDINE SYNTHASE"/>
    <property type="match status" value="1"/>
</dbReference>
<accession>A0AAD2CH26</accession>
<keyword evidence="2" id="KW-0732">Signal</keyword>
<evidence type="ECO:0000256" key="1">
    <source>
        <dbReference type="ARBA" id="ARBA00010876"/>
    </source>
</evidence>
<name>A0AAD2CH26_9STRA</name>
<sequence length="491" mass="55244">MRYFFVHILTVIAVESFQFSPYARRSLQSFRRAFEIESDQSSETDFEEEGMLDETFFDAAEMDANCHTYPQGIPEDHYVMKYFSVPPGGFGCLESVSEGRVTADLIARVGLSGDNVTVPVALMLLDPETYPSVSKSRKTCRKGAVIVNRGPLISNEATGEVEFNQTTCFQGKAIDRVYPGDVVGIQRQMHGGFYPGFETTKPQYELPVVYEDDHFAIVNKPAGIIVYTQGKGGSGPMSIRGALPLVLKPPKRGTKEIMRRPELSHRLDRPTSGLLVVGKTKPALIFLSRQFEDRLVNKTYTAILNGVPADDDEVHYTEDAAKGDTKWNQIDYELEAKSAVTFWRTLKSLSCEKAKNETLTVVEMMPKTGRFHQLRRHMAWVKETPIVGDRDYDGGGLSTRLRGRGLFLCSNRVSLAHPYFNTVEGKSEWEELPDELKWANGTIQLSEDGSTVEVHATIDVPNKFTSFLRKVETQNQYNSEDEIQESEDEQE</sequence>
<dbReference type="GO" id="GO:0000455">
    <property type="term" value="P:enzyme-directed rRNA pseudouridine synthesis"/>
    <property type="evidence" value="ECO:0007669"/>
    <property type="project" value="TreeGrafter"/>
</dbReference>
<reference evidence="4" key="1">
    <citation type="submission" date="2023-08" db="EMBL/GenBank/DDBJ databases">
        <authorList>
            <person name="Audoor S."/>
            <person name="Bilcke G."/>
        </authorList>
    </citation>
    <scope>NUCLEOTIDE SEQUENCE</scope>
</reference>
<proteinExistence type="inferred from homology"/>
<dbReference type="CDD" id="cd02869">
    <property type="entry name" value="PseudoU_synth_RluA_like"/>
    <property type="match status" value="1"/>
</dbReference>
<evidence type="ECO:0000256" key="2">
    <source>
        <dbReference type="SAM" id="SignalP"/>
    </source>
</evidence>